<feature type="chain" id="PRO_5046237994" description="Outer membrane protein assembly factor BamC" evidence="1">
    <location>
        <begin position="26"/>
        <end position="355"/>
    </location>
</feature>
<keyword evidence="1" id="KW-0732">Signal</keyword>
<sequence length="355" mass="38736">MILSDRRRFLTAPLCLGALSLAGCAAVGPPTVSRDRFDYNGEIARSWKEQTLLNIVRARYADMPLFLEVSQVVSGYTLESTVSAGGILAKNNAVAPPGSNLSFGAQGKWTDRPTITYTPLTGQQFNRSMLTPIPPAAVLFAMQAGWPIDLVFRVVVHSINGLNSTGRGAAGYERMVQLMRMLQDSELLGMRVRGGAREDHDVVLFFNTRSLVPEETARVEELRGLLRLGPGRSEYQVRFGAAAAGEGEIAMLTRSMLQILIDLGEYVDVPQADVQDGRTTESQAPSSAVLGRLLKVKVAQERPADALVSVQYRNGWFWIDDRDIASKRTFAMVMIFSTLADSGAREGMPLVTIPG</sequence>
<protein>
    <recommendedName>
        <fullName evidence="4">Outer membrane protein assembly factor BamC</fullName>
    </recommendedName>
</protein>
<comment type="caution">
    <text evidence="2">The sequence shown here is derived from an EMBL/GenBank/DDBJ whole genome shotgun (WGS) entry which is preliminary data.</text>
</comment>
<evidence type="ECO:0008006" key="4">
    <source>
        <dbReference type="Google" id="ProtNLM"/>
    </source>
</evidence>
<dbReference type="EMBL" id="JBBKZT010000002">
    <property type="protein sequence ID" value="MEJ8846292.1"/>
    <property type="molecule type" value="Genomic_DNA"/>
</dbReference>
<reference evidence="2 3" key="1">
    <citation type="submission" date="2024-03" db="EMBL/GenBank/DDBJ databases">
        <title>Novel species of the genus Variovorax.</title>
        <authorList>
            <person name="Liu Q."/>
            <person name="Xin Y.-H."/>
        </authorList>
    </citation>
    <scope>NUCLEOTIDE SEQUENCE [LARGE SCALE GENOMIC DNA]</scope>
    <source>
        <strain evidence="2 3">KACC 18900</strain>
    </source>
</reference>
<dbReference type="RefSeq" id="WP_340341429.1">
    <property type="nucleotide sequence ID" value="NZ_JBBKZT010000002.1"/>
</dbReference>
<name>A0ABU8WI37_9BURK</name>
<accession>A0ABU8WI37</accession>
<feature type="signal peptide" evidence="1">
    <location>
        <begin position="1"/>
        <end position="25"/>
    </location>
</feature>
<evidence type="ECO:0000256" key="1">
    <source>
        <dbReference type="SAM" id="SignalP"/>
    </source>
</evidence>
<gene>
    <name evidence="2" type="ORF">WKW82_06515</name>
</gene>
<evidence type="ECO:0000313" key="3">
    <source>
        <dbReference type="Proteomes" id="UP001385892"/>
    </source>
</evidence>
<keyword evidence="3" id="KW-1185">Reference proteome</keyword>
<dbReference type="Proteomes" id="UP001385892">
    <property type="component" value="Unassembled WGS sequence"/>
</dbReference>
<proteinExistence type="predicted"/>
<evidence type="ECO:0000313" key="2">
    <source>
        <dbReference type="EMBL" id="MEJ8846292.1"/>
    </source>
</evidence>
<dbReference type="PROSITE" id="PS51257">
    <property type="entry name" value="PROKAR_LIPOPROTEIN"/>
    <property type="match status" value="1"/>
</dbReference>
<organism evidence="2 3">
    <name type="scientific">Variovorax rhizosphaerae</name>
    <dbReference type="NCBI Taxonomy" id="1836200"/>
    <lineage>
        <taxon>Bacteria</taxon>
        <taxon>Pseudomonadati</taxon>
        <taxon>Pseudomonadota</taxon>
        <taxon>Betaproteobacteria</taxon>
        <taxon>Burkholderiales</taxon>
        <taxon>Comamonadaceae</taxon>
        <taxon>Variovorax</taxon>
    </lineage>
</organism>